<keyword evidence="2" id="KW-0472">Membrane</keyword>
<evidence type="ECO:0000313" key="4">
    <source>
        <dbReference type="Proteomes" id="UP001601442"/>
    </source>
</evidence>
<sequence>MSEDSTQLSVAELLARNGQGVPASGGGRRRRGGRGIAVTDLTGDLPAVREGSSSHAAPEAEPDPEPMPDFQLSVPGYEAESPLSGPISFYDPLAAAPEAPSAPNSWDSPGYGATGLPPASFESPGGYGSSPEFGAAPGFDAPGYGAPGYDAQPDSTRHAAPEGAPAPYGVDSAPAPTGRRARRELREALAEREAAGSFAAPEAPVDSGRTGRRHRPEPDERNTVMVPPFRGGMGTDATPPTTAWAPPRPPETPSPHREFGAPAGREFGAPEYPTPGRADLPRRNGAKPGRDRADAPDGPAGGRNGADAGGRNGADAGGRNGADAGRGLPAWSARRRPGAPVSAPRDFDESGPGGHEDEPAEDRSPGWSLAASEQPLLSGQTVAGDLLRDAGAREERREAAARRDRGPRRGVIDLLDPAEARTEFYAPVELDEPEDDYDDDLLDDEEIEATPRRRRAAPRGFSLRDKLPQLSRPAPRRGSVEDLNRRQWMILGGQAVGAAVAGMLLFKGFEQMWDIMPFVALVLAMVVILGLVALVRVLRRTDDILSTVIAVVVGIFVTLGPLAFLLSTN</sequence>
<comment type="caution">
    <text evidence="3">The sequence shown here is derived from an EMBL/GenBank/DDBJ whole genome shotgun (WGS) entry which is preliminary data.</text>
</comment>
<feature type="compositionally biased region" description="Low complexity" evidence="1">
    <location>
        <begin position="235"/>
        <end position="245"/>
    </location>
</feature>
<dbReference type="EMBL" id="JBIAMT010000001">
    <property type="protein sequence ID" value="MFF0494853.1"/>
    <property type="molecule type" value="Genomic_DNA"/>
</dbReference>
<accession>A0ABW6NWW9</accession>
<feature type="compositionally biased region" description="Gly residues" evidence="1">
    <location>
        <begin position="299"/>
        <end position="320"/>
    </location>
</feature>
<gene>
    <name evidence="3" type="ORF">ACFYU5_00475</name>
</gene>
<evidence type="ECO:0000256" key="1">
    <source>
        <dbReference type="SAM" id="MobiDB-lite"/>
    </source>
</evidence>
<feature type="compositionally biased region" description="Basic and acidic residues" evidence="1">
    <location>
        <begin position="386"/>
        <end position="404"/>
    </location>
</feature>
<keyword evidence="2" id="KW-1133">Transmembrane helix</keyword>
<feature type="transmembrane region" description="Helical" evidence="2">
    <location>
        <begin position="518"/>
        <end position="538"/>
    </location>
</feature>
<feature type="compositionally biased region" description="Low complexity" evidence="1">
    <location>
        <begin position="92"/>
        <end position="103"/>
    </location>
</feature>
<evidence type="ECO:0000256" key="2">
    <source>
        <dbReference type="SAM" id="Phobius"/>
    </source>
</evidence>
<dbReference type="RefSeq" id="WP_387388452.1">
    <property type="nucleotide sequence ID" value="NZ_JBIAMT010000001.1"/>
</dbReference>
<feature type="region of interest" description="Disordered" evidence="1">
    <location>
        <begin position="1"/>
        <end position="409"/>
    </location>
</feature>
<feature type="transmembrane region" description="Helical" evidence="2">
    <location>
        <begin position="544"/>
        <end position="566"/>
    </location>
</feature>
<dbReference type="Proteomes" id="UP001601442">
    <property type="component" value="Unassembled WGS sequence"/>
</dbReference>
<keyword evidence="4" id="KW-1185">Reference proteome</keyword>
<organism evidence="3 4">
    <name type="scientific">Nocardia aobensis</name>
    <dbReference type="NCBI Taxonomy" id="257277"/>
    <lineage>
        <taxon>Bacteria</taxon>
        <taxon>Bacillati</taxon>
        <taxon>Actinomycetota</taxon>
        <taxon>Actinomycetes</taxon>
        <taxon>Mycobacteriales</taxon>
        <taxon>Nocardiaceae</taxon>
        <taxon>Nocardia</taxon>
    </lineage>
</organism>
<reference evidence="3 4" key="1">
    <citation type="submission" date="2024-10" db="EMBL/GenBank/DDBJ databases">
        <title>The Natural Products Discovery Center: Release of the First 8490 Sequenced Strains for Exploring Actinobacteria Biosynthetic Diversity.</title>
        <authorList>
            <person name="Kalkreuter E."/>
            <person name="Kautsar S.A."/>
            <person name="Yang D."/>
            <person name="Bader C.D."/>
            <person name="Teijaro C.N."/>
            <person name="Fluegel L."/>
            <person name="Davis C.M."/>
            <person name="Simpson J.R."/>
            <person name="Lauterbach L."/>
            <person name="Steele A.D."/>
            <person name="Gui C."/>
            <person name="Meng S."/>
            <person name="Li G."/>
            <person name="Viehrig K."/>
            <person name="Ye F."/>
            <person name="Su P."/>
            <person name="Kiefer A.F."/>
            <person name="Nichols A."/>
            <person name="Cepeda A.J."/>
            <person name="Yan W."/>
            <person name="Fan B."/>
            <person name="Jiang Y."/>
            <person name="Adhikari A."/>
            <person name="Zheng C.-J."/>
            <person name="Schuster L."/>
            <person name="Cowan T.M."/>
            <person name="Smanski M.J."/>
            <person name="Chevrette M.G."/>
            <person name="De Carvalho L.P.S."/>
            <person name="Shen B."/>
        </authorList>
    </citation>
    <scope>NUCLEOTIDE SEQUENCE [LARGE SCALE GENOMIC DNA]</scope>
    <source>
        <strain evidence="3 4">NPDC004119</strain>
    </source>
</reference>
<evidence type="ECO:0000313" key="3">
    <source>
        <dbReference type="EMBL" id="MFF0494853.1"/>
    </source>
</evidence>
<feature type="compositionally biased region" description="Basic and acidic residues" evidence="1">
    <location>
        <begin position="354"/>
        <end position="364"/>
    </location>
</feature>
<feature type="compositionally biased region" description="Basic and acidic residues" evidence="1">
    <location>
        <begin position="184"/>
        <end position="194"/>
    </location>
</feature>
<name>A0ABW6NWW9_9NOCA</name>
<keyword evidence="2" id="KW-0812">Transmembrane</keyword>
<protein>
    <submittedName>
        <fullName evidence="3">Uncharacterized protein</fullName>
    </submittedName>
</protein>
<proteinExistence type="predicted"/>